<keyword evidence="3" id="KW-1185">Reference proteome</keyword>
<sequence length="439" mass="45111">METMTCALQHAPTPVRSSTRCSGRNGGKAPSAAAAAAAATTPGLGGALSQCKMAAEAAPVRGQRGRKRPEPTLRAPSARRRGRPRASSRQPAPRSPQPFLGASGSAPGQPETSALGTLAAAFERDALEACLSGKGRGARLSAVAAGFEARLARGPAGRLASPDCGGGPPRSEPIACMRDTVPTALRGSFAGTGAPAPASAASACGPPRTPVCALAAARATPPACPGQRSRSARTRATMGAEAAPAARSAGFLPQLCELLRCLDPEGRRSVIARGLTQRQRAELEAWMLARRRTAGPKAEGCPSASEAQGRTRHLGSCIWGTADGGHMACVHLGHSLHAQSTRCPDLPSAVQALGRLLWLRSRCWGAPVATPGAGCQSPRWREPTQAAGAFAGRLAEAALELQRGAAVQLRLRSRVALARGLRLSTPLRGDVAGALRDWE</sequence>
<comment type="caution">
    <text evidence="2">The sequence shown here is derived from an EMBL/GenBank/DDBJ whole genome shotgun (WGS) entry which is preliminary data.</text>
</comment>
<organism evidence="2 3">
    <name type="scientific">Prorocentrum cordatum</name>
    <dbReference type="NCBI Taxonomy" id="2364126"/>
    <lineage>
        <taxon>Eukaryota</taxon>
        <taxon>Sar</taxon>
        <taxon>Alveolata</taxon>
        <taxon>Dinophyceae</taxon>
        <taxon>Prorocentrales</taxon>
        <taxon>Prorocentraceae</taxon>
        <taxon>Prorocentrum</taxon>
    </lineage>
</organism>
<evidence type="ECO:0000256" key="1">
    <source>
        <dbReference type="SAM" id="MobiDB-lite"/>
    </source>
</evidence>
<protein>
    <submittedName>
        <fullName evidence="2">Uncharacterized protein</fullName>
    </submittedName>
</protein>
<feature type="non-terminal residue" evidence="2">
    <location>
        <position position="439"/>
    </location>
</feature>
<dbReference type="EMBL" id="CAUYUJ010001880">
    <property type="protein sequence ID" value="CAK0798046.1"/>
    <property type="molecule type" value="Genomic_DNA"/>
</dbReference>
<feature type="region of interest" description="Disordered" evidence="1">
    <location>
        <begin position="1"/>
        <end position="112"/>
    </location>
</feature>
<proteinExistence type="predicted"/>
<feature type="compositionally biased region" description="Low complexity" evidence="1">
    <location>
        <begin position="29"/>
        <end position="42"/>
    </location>
</feature>
<evidence type="ECO:0000313" key="2">
    <source>
        <dbReference type="EMBL" id="CAK0798046.1"/>
    </source>
</evidence>
<reference evidence="2" key="1">
    <citation type="submission" date="2023-10" db="EMBL/GenBank/DDBJ databases">
        <authorList>
            <person name="Chen Y."/>
            <person name="Shah S."/>
            <person name="Dougan E. K."/>
            <person name="Thang M."/>
            <person name="Chan C."/>
        </authorList>
    </citation>
    <scope>NUCLEOTIDE SEQUENCE [LARGE SCALE GENOMIC DNA]</scope>
</reference>
<dbReference type="Proteomes" id="UP001189429">
    <property type="component" value="Unassembled WGS sequence"/>
</dbReference>
<accession>A0ABN9Q129</accession>
<name>A0ABN9Q129_9DINO</name>
<feature type="compositionally biased region" description="Basic residues" evidence="1">
    <location>
        <begin position="77"/>
        <end position="86"/>
    </location>
</feature>
<evidence type="ECO:0000313" key="3">
    <source>
        <dbReference type="Proteomes" id="UP001189429"/>
    </source>
</evidence>
<gene>
    <name evidence="2" type="ORF">PCOR1329_LOCUS6951</name>
</gene>